<protein>
    <submittedName>
        <fullName evidence="7">Oxygen-insensitive NADPH nitroreductase</fullName>
        <ecNumber evidence="7">1.5.1.38</ecNumber>
    </submittedName>
</protein>
<feature type="domain" description="Nitroreductase" evidence="6">
    <location>
        <begin position="10"/>
        <end position="163"/>
    </location>
</feature>
<dbReference type="RefSeq" id="WP_173729803.1">
    <property type="nucleotide sequence ID" value="NZ_JABTTE010000002.1"/>
</dbReference>
<dbReference type="EC" id="1.5.1.38" evidence="7"/>
<dbReference type="InterPro" id="IPR029479">
    <property type="entry name" value="Nitroreductase"/>
</dbReference>
<dbReference type="PIRSF" id="PIRSF005426">
    <property type="entry name" value="Frp"/>
    <property type="match status" value="1"/>
</dbReference>
<keyword evidence="8" id="KW-1185">Reference proteome</keyword>
<evidence type="ECO:0000313" key="8">
    <source>
        <dbReference type="Proteomes" id="UP000625804"/>
    </source>
</evidence>
<keyword evidence="2 5" id="KW-0285">Flavoprotein</keyword>
<evidence type="ECO:0000256" key="2">
    <source>
        <dbReference type="ARBA" id="ARBA00022630"/>
    </source>
</evidence>
<keyword evidence="4 5" id="KW-0560">Oxidoreductase</keyword>
<comment type="similarity">
    <text evidence="1 5">Belongs to the flavin oxidoreductase frp family.</text>
</comment>
<dbReference type="InterPro" id="IPR000415">
    <property type="entry name" value="Nitroreductase-like"/>
</dbReference>
<dbReference type="PANTHER" id="PTHR43425:SF2">
    <property type="entry name" value="OXYGEN-INSENSITIVE NADPH NITROREDUCTASE"/>
    <property type="match status" value="1"/>
</dbReference>
<dbReference type="SUPFAM" id="SSF55469">
    <property type="entry name" value="FMN-dependent nitroreductase-like"/>
    <property type="match status" value="1"/>
</dbReference>
<comment type="caution">
    <text evidence="7">The sequence shown here is derived from an EMBL/GenBank/DDBJ whole genome shotgun (WGS) entry which is preliminary data.</text>
</comment>
<dbReference type="Proteomes" id="UP000625804">
    <property type="component" value="Unassembled WGS sequence"/>
</dbReference>
<reference evidence="7" key="1">
    <citation type="submission" date="2020-06" db="EMBL/GenBank/DDBJ databases">
        <title>A novel thermopfilic bacterium from Erzurum, Turkey.</title>
        <authorList>
            <person name="Adiguzel A."/>
            <person name="Ay H."/>
            <person name="Baltaci M.O."/>
        </authorList>
    </citation>
    <scope>NUCLEOTIDE SEQUENCE</scope>
    <source>
        <strain evidence="7">P2</strain>
    </source>
</reference>
<evidence type="ECO:0000313" key="7">
    <source>
        <dbReference type="EMBL" id="NSL50606.1"/>
    </source>
</evidence>
<evidence type="ECO:0000256" key="3">
    <source>
        <dbReference type="ARBA" id="ARBA00022643"/>
    </source>
</evidence>
<dbReference type="InterPro" id="IPR016446">
    <property type="entry name" value="Flavin_OxRdtase_Frp"/>
</dbReference>
<dbReference type="CDD" id="cd02146">
    <property type="entry name" value="NfsA-like"/>
    <property type="match status" value="1"/>
</dbReference>
<evidence type="ECO:0000256" key="4">
    <source>
        <dbReference type="ARBA" id="ARBA00023002"/>
    </source>
</evidence>
<proteinExistence type="inferred from homology"/>
<dbReference type="EMBL" id="JABTTE010000002">
    <property type="protein sequence ID" value="NSL50606.1"/>
    <property type="molecule type" value="Genomic_DNA"/>
</dbReference>
<organism evidence="7 8">
    <name type="scientific">Calidifontibacillus erzurumensis</name>
    <dbReference type="NCBI Taxonomy" id="2741433"/>
    <lineage>
        <taxon>Bacteria</taxon>
        <taxon>Bacillati</taxon>
        <taxon>Bacillota</taxon>
        <taxon>Bacilli</taxon>
        <taxon>Bacillales</taxon>
        <taxon>Bacillaceae</taxon>
        <taxon>Calidifontibacillus/Schinkia group</taxon>
        <taxon>Calidifontibacillus</taxon>
    </lineage>
</organism>
<evidence type="ECO:0000256" key="5">
    <source>
        <dbReference type="PIRNR" id="PIRNR005426"/>
    </source>
</evidence>
<dbReference type="Pfam" id="PF00881">
    <property type="entry name" value="Nitroreductase"/>
    <property type="match status" value="1"/>
</dbReference>
<sequence>MNEVLKTMSNHRSIRHYLKKEIPNDVLEQIIGAAQWASTSSNVQAYSIIKVKDQARKEKLAELCGNQQHVINCPVFLVFCGDFYRLSLAAKMENTETNFDTVEPLLVATIDAALVAQNVLLAAESCGIGGVFIGGIRNNSKEVSELLQLPDYVYPVFGMCLGYPDMKNIPEQKPRLPLQAILHEEIYQTENQEKYIEEYNEVMKNYYETRSTGKRSETWTENVSKIYQAPRRLHLRGFIESKRFGFK</sequence>
<accession>A0A8J8GCF6</accession>
<name>A0A8J8GCF6_9BACI</name>
<dbReference type="GO" id="GO:0052873">
    <property type="term" value="F:FMN reductase (NADPH) activity"/>
    <property type="evidence" value="ECO:0007669"/>
    <property type="project" value="UniProtKB-EC"/>
</dbReference>
<evidence type="ECO:0000256" key="1">
    <source>
        <dbReference type="ARBA" id="ARBA00008366"/>
    </source>
</evidence>
<dbReference type="PANTHER" id="PTHR43425">
    <property type="entry name" value="OXYGEN-INSENSITIVE NADPH NITROREDUCTASE"/>
    <property type="match status" value="1"/>
</dbReference>
<evidence type="ECO:0000259" key="6">
    <source>
        <dbReference type="Pfam" id="PF00881"/>
    </source>
</evidence>
<keyword evidence="5" id="KW-0521">NADP</keyword>
<dbReference type="AlphaFoldDB" id="A0A8J8GCF6"/>
<dbReference type="Gene3D" id="3.40.109.10">
    <property type="entry name" value="NADH Oxidase"/>
    <property type="match status" value="1"/>
</dbReference>
<dbReference type="NCBIfam" id="NF008033">
    <property type="entry name" value="PRK10765.1"/>
    <property type="match status" value="1"/>
</dbReference>
<keyword evidence="3 5" id="KW-0288">FMN</keyword>
<gene>
    <name evidence="7" type="primary">nfsA</name>
    <name evidence="7" type="ORF">HR057_02370</name>
</gene>